<dbReference type="eggNOG" id="COG5001">
    <property type="taxonomic scope" value="Bacteria"/>
</dbReference>
<dbReference type="EMBL" id="LGTC01000001">
    <property type="protein sequence ID" value="KNY28492.1"/>
    <property type="molecule type" value="Genomic_DNA"/>
</dbReference>
<evidence type="ECO:0000256" key="1">
    <source>
        <dbReference type="SAM" id="Phobius"/>
    </source>
</evidence>
<evidence type="ECO:0000259" key="3">
    <source>
        <dbReference type="PROSITE" id="PS50887"/>
    </source>
</evidence>
<keyword evidence="5" id="KW-1185">Reference proteome</keyword>
<feature type="transmembrane region" description="Helical" evidence="1">
    <location>
        <begin position="106"/>
        <end position="124"/>
    </location>
</feature>
<dbReference type="Gene3D" id="3.20.20.450">
    <property type="entry name" value="EAL domain"/>
    <property type="match status" value="1"/>
</dbReference>
<feature type="domain" description="GGDEF" evidence="3">
    <location>
        <begin position="493"/>
        <end position="629"/>
    </location>
</feature>
<dbReference type="SUPFAM" id="SSF55073">
    <property type="entry name" value="Nucleotide cyclase"/>
    <property type="match status" value="1"/>
</dbReference>
<name>A0A0L6JSU0_9FIRM</name>
<keyword evidence="1" id="KW-0812">Transmembrane</keyword>
<evidence type="ECO:0000259" key="2">
    <source>
        <dbReference type="PROSITE" id="PS50883"/>
    </source>
</evidence>
<feature type="transmembrane region" description="Helical" evidence="1">
    <location>
        <begin position="359"/>
        <end position="379"/>
    </location>
</feature>
<dbReference type="SUPFAM" id="SSF141868">
    <property type="entry name" value="EAL domain-like"/>
    <property type="match status" value="1"/>
</dbReference>
<comment type="caution">
    <text evidence="4">The sequence shown here is derived from an EMBL/GenBank/DDBJ whole genome shotgun (WGS) entry which is preliminary data.</text>
</comment>
<dbReference type="InterPro" id="IPR001633">
    <property type="entry name" value="EAL_dom"/>
</dbReference>
<dbReference type="SMART" id="SM00052">
    <property type="entry name" value="EAL"/>
    <property type="match status" value="1"/>
</dbReference>
<dbReference type="PANTHER" id="PTHR44757">
    <property type="entry name" value="DIGUANYLATE CYCLASE DGCP"/>
    <property type="match status" value="1"/>
</dbReference>
<dbReference type="OrthoDB" id="9762141at2"/>
<dbReference type="InterPro" id="IPR000160">
    <property type="entry name" value="GGDEF_dom"/>
</dbReference>
<protein>
    <submittedName>
        <fullName evidence="4">Diguanylate cyclase/phosphodiesterase</fullName>
    </submittedName>
</protein>
<proteinExistence type="predicted"/>
<sequence>MGFLNILSNFKKEFYAISLLTLLALLGKIFGVNLIFDIKLTLSSVFLFIILRLFGLKWALISAVLVNGIEFSFAEQITEPVLAFMEILAVGIVFKIKKKNIILLDTFYWVLASAAVIGYSIYSSHGDVKIEIISPLFIYLMVGIFNTMLADVFYTYVPHERYYMLDGNYRRPPTLIAFMVHLSIAAILGPFMIYLAISSWSFERSIENDGREKSQAVAQNIIEQTKNWNKENIRDLKLKSVLQLGYLSEIAQADTRNTNFRISVAGIESKTVNSSKVKQYINNRYIMGQKIDRVAYDKNNEFYLWMPEKTNLNFGESRWSNTSFVHETDLFGAVIIKVSLPIEFFRSQIFNNYMMQARILLLFTFLVGVFIIVIHRVILRFLSKLLQVSTGLPEKLRSHEGVLWPGSNVFELNELTINFIAMSNDLRNLISEYKSMYDKLEQKTALLLESEQKLHELAYYDVLTGLPNRFNFTDYLKNLLDSLSEQGNTALSCSAAVLLIDLDRFKQVNDTLGHLAGDLLLKSVSERLNGVLERYQRNKRFTARIGGDEFVVILNEINDFEIRQIAESLINEIKKPVDLEGQEVYIGASVGISLFPDDGNNMVDIVKNADLAMYASKESGGNIFKFYSNISKFSIPNKMKLEHGMHKALENKEFMLYYQPKVCAKTGEVSGAEALIRWKHPEDGMIMPDQFISLAEESGLIVPIGEWVLRKACSQLKEWKSKGYPLSRVSVNCSILQFQQVEMPDLINRVLQETGIGPECLELEITESMIMKDSERIISQLLKIRGIGVNVSIDDFGKGYSSLSALKGLPVTCLKIDRSFINNIPDDRHNVAVVEAIIKLAHNIGLGVVAEGVETLDNVNALKTMECDEFQGYYFEKPLPHDKFVQFLMQTHKWVELV</sequence>
<dbReference type="InterPro" id="IPR052155">
    <property type="entry name" value="Biofilm_reg_signaling"/>
</dbReference>
<dbReference type="PROSITE" id="PS50887">
    <property type="entry name" value="GGDEF"/>
    <property type="match status" value="1"/>
</dbReference>
<dbReference type="NCBIfam" id="TIGR00254">
    <property type="entry name" value="GGDEF"/>
    <property type="match status" value="1"/>
</dbReference>
<dbReference type="STRING" id="398512.Bccel_3766"/>
<dbReference type="Gene3D" id="3.30.70.270">
    <property type="match status" value="1"/>
</dbReference>
<organism evidence="4 5">
    <name type="scientific">Pseudobacteroides cellulosolvens ATCC 35603 = DSM 2933</name>
    <dbReference type="NCBI Taxonomy" id="398512"/>
    <lineage>
        <taxon>Bacteria</taxon>
        <taxon>Bacillati</taxon>
        <taxon>Bacillota</taxon>
        <taxon>Clostridia</taxon>
        <taxon>Eubacteriales</taxon>
        <taxon>Oscillospiraceae</taxon>
        <taxon>Pseudobacteroides</taxon>
    </lineage>
</organism>
<dbReference type="Pfam" id="PF00563">
    <property type="entry name" value="EAL"/>
    <property type="match status" value="1"/>
</dbReference>
<dbReference type="SMART" id="SM00267">
    <property type="entry name" value="GGDEF"/>
    <property type="match status" value="1"/>
</dbReference>
<feature type="transmembrane region" description="Helical" evidence="1">
    <location>
        <begin position="136"/>
        <end position="156"/>
    </location>
</feature>
<dbReference type="Pfam" id="PF00990">
    <property type="entry name" value="GGDEF"/>
    <property type="match status" value="1"/>
</dbReference>
<feature type="transmembrane region" description="Helical" evidence="1">
    <location>
        <begin position="42"/>
        <end position="65"/>
    </location>
</feature>
<dbReference type="RefSeq" id="WP_050753612.1">
    <property type="nucleotide sequence ID" value="NZ_LGTC01000001.1"/>
</dbReference>
<dbReference type="InterPro" id="IPR043128">
    <property type="entry name" value="Rev_trsase/Diguanyl_cyclase"/>
</dbReference>
<evidence type="ECO:0000313" key="4">
    <source>
        <dbReference type="EMBL" id="KNY28492.1"/>
    </source>
</evidence>
<feature type="transmembrane region" description="Helical" evidence="1">
    <location>
        <begin position="176"/>
        <end position="197"/>
    </location>
</feature>
<gene>
    <name evidence="4" type="ORF">Bccel_3766</name>
</gene>
<feature type="domain" description="EAL" evidence="2">
    <location>
        <begin position="638"/>
        <end position="892"/>
    </location>
</feature>
<dbReference type="CDD" id="cd01948">
    <property type="entry name" value="EAL"/>
    <property type="match status" value="1"/>
</dbReference>
<dbReference type="FunFam" id="3.20.20.450:FF:000001">
    <property type="entry name" value="Cyclic di-GMP phosphodiesterase yahA"/>
    <property type="match status" value="1"/>
</dbReference>
<evidence type="ECO:0000313" key="5">
    <source>
        <dbReference type="Proteomes" id="UP000036923"/>
    </source>
</evidence>
<reference evidence="5" key="1">
    <citation type="submission" date="2015-07" db="EMBL/GenBank/DDBJ databases">
        <title>Near-Complete Genome Sequence of the Cellulolytic Bacterium Bacteroides (Pseudobacteroides) cellulosolvens ATCC 35603.</title>
        <authorList>
            <person name="Dassa B."/>
            <person name="Utturkar S.M."/>
            <person name="Klingeman D.M."/>
            <person name="Hurt R.A."/>
            <person name="Keller M."/>
            <person name="Xu J."/>
            <person name="Reddy Y.H.K."/>
            <person name="Borovok I."/>
            <person name="Grinberg I.R."/>
            <person name="Lamed R."/>
            <person name="Zhivin O."/>
            <person name="Bayer E.A."/>
            <person name="Brown S.D."/>
        </authorList>
    </citation>
    <scope>NUCLEOTIDE SEQUENCE [LARGE SCALE GENOMIC DNA]</scope>
    <source>
        <strain evidence="5">DSM 2933</strain>
    </source>
</reference>
<accession>A0A0L6JSU0</accession>
<keyword evidence="1" id="KW-1133">Transmembrane helix</keyword>
<dbReference type="PANTHER" id="PTHR44757:SF2">
    <property type="entry name" value="BIOFILM ARCHITECTURE MAINTENANCE PROTEIN MBAA"/>
    <property type="match status" value="1"/>
</dbReference>
<feature type="transmembrane region" description="Helical" evidence="1">
    <location>
        <begin position="14"/>
        <end position="36"/>
    </location>
</feature>
<dbReference type="CDD" id="cd01949">
    <property type="entry name" value="GGDEF"/>
    <property type="match status" value="1"/>
</dbReference>
<dbReference type="PROSITE" id="PS50883">
    <property type="entry name" value="EAL"/>
    <property type="match status" value="1"/>
</dbReference>
<keyword evidence="1" id="KW-0472">Membrane</keyword>
<dbReference type="InterPro" id="IPR035919">
    <property type="entry name" value="EAL_sf"/>
</dbReference>
<dbReference type="InterPro" id="IPR029787">
    <property type="entry name" value="Nucleotide_cyclase"/>
</dbReference>
<dbReference type="Proteomes" id="UP000036923">
    <property type="component" value="Unassembled WGS sequence"/>
</dbReference>
<dbReference type="AlphaFoldDB" id="A0A0L6JSU0"/>